<evidence type="ECO:0000313" key="3">
    <source>
        <dbReference type="Proteomes" id="UP000824094"/>
    </source>
</evidence>
<dbReference type="Proteomes" id="UP000824094">
    <property type="component" value="Unassembled WGS sequence"/>
</dbReference>
<evidence type="ECO:0008006" key="4">
    <source>
        <dbReference type="Google" id="ProtNLM"/>
    </source>
</evidence>
<evidence type="ECO:0000313" key="2">
    <source>
        <dbReference type="EMBL" id="HIU60814.1"/>
    </source>
</evidence>
<gene>
    <name evidence="2" type="ORF">IAB05_05430</name>
</gene>
<proteinExistence type="predicted"/>
<sequence>MSNGVRKSTVSIVQIALAAATLSAAKFALMWLPNIEVVTLLCAVYGFTLGWKGIAASGVFAAIETLIWGFGSWVITYFIHWPLVAFSFCILSRFIKPSRIIPTIAAFVLTVEFSVLSALVDVGLTTGYFYNFGERFVIYFLRGTWFYVAQIACNLVLFPLLFKPLTALITRFTKKQDVKINPTEK</sequence>
<protein>
    <recommendedName>
        <fullName evidence="4">ECF transporter S component</fullName>
    </recommendedName>
</protein>
<feature type="transmembrane region" description="Helical" evidence="1">
    <location>
        <begin position="39"/>
        <end position="60"/>
    </location>
</feature>
<organism evidence="2 3">
    <name type="scientific">Candidatus Stercoripulliclostridium merdigallinarum</name>
    <dbReference type="NCBI Taxonomy" id="2840951"/>
    <lineage>
        <taxon>Bacteria</taxon>
        <taxon>Bacillati</taxon>
        <taxon>Bacillota</taxon>
        <taxon>Clostridia</taxon>
        <taxon>Eubacteriales</taxon>
        <taxon>Candidatus Stercoripulliclostridium</taxon>
    </lineage>
</organism>
<feature type="transmembrane region" description="Helical" evidence="1">
    <location>
        <begin position="144"/>
        <end position="162"/>
    </location>
</feature>
<keyword evidence="1" id="KW-0812">Transmembrane</keyword>
<keyword evidence="1" id="KW-1133">Transmembrane helix</keyword>
<accession>A0A9D1SHM9</accession>
<feature type="transmembrane region" description="Helical" evidence="1">
    <location>
        <begin position="12"/>
        <end position="32"/>
    </location>
</feature>
<reference evidence="2" key="1">
    <citation type="submission" date="2020-10" db="EMBL/GenBank/DDBJ databases">
        <authorList>
            <person name="Gilroy R."/>
        </authorList>
    </citation>
    <scope>NUCLEOTIDE SEQUENCE</scope>
    <source>
        <strain evidence="2">18911</strain>
    </source>
</reference>
<feature type="transmembrane region" description="Helical" evidence="1">
    <location>
        <begin position="103"/>
        <end position="124"/>
    </location>
</feature>
<dbReference type="EMBL" id="DVNF01000158">
    <property type="protein sequence ID" value="HIU60814.1"/>
    <property type="molecule type" value="Genomic_DNA"/>
</dbReference>
<name>A0A9D1SHM9_9FIRM</name>
<evidence type="ECO:0000256" key="1">
    <source>
        <dbReference type="SAM" id="Phobius"/>
    </source>
</evidence>
<comment type="caution">
    <text evidence="2">The sequence shown here is derived from an EMBL/GenBank/DDBJ whole genome shotgun (WGS) entry which is preliminary data.</text>
</comment>
<dbReference type="AlphaFoldDB" id="A0A9D1SHM9"/>
<keyword evidence="1" id="KW-0472">Membrane</keyword>
<reference evidence="2" key="2">
    <citation type="journal article" date="2021" name="PeerJ">
        <title>Extensive microbial diversity within the chicken gut microbiome revealed by metagenomics and culture.</title>
        <authorList>
            <person name="Gilroy R."/>
            <person name="Ravi A."/>
            <person name="Getino M."/>
            <person name="Pursley I."/>
            <person name="Horton D.L."/>
            <person name="Alikhan N.F."/>
            <person name="Baker D."/>
            <person name="Gharbi K."/>
            <person name="Hall N."/>
            <person name="Watson M."/>
            <person name="Adriaenssens E.M."/>
            <person name="Foster-Nyarko E."/>
            <person name="Jarju S."/>
            <person name="Secka A."/>
            <person name="Antonio M."/>
            <person name="Oren A."/>
            <person name="Chaudhuri R.R."/>
            <person name="La Ragione R."/>
            <person name="Hildebrand F."/>
            <person name="Pallen M.J."/>
        </authorList>
    </citation>
    <scope>NUCLEOTIDE SEQUENCE</scope>
    <source>
        <strain evidence="2">18911</strain>
    </source>
</reference>
<feature type="transmembrane region" description="Helical" evidence="1">
    <location>
        <begin position="66"/>
        <end position="91"/>
    </location>
</feature>